<evidence type="ECO:0000256" key="7">
    <source>
        <dbReference type="ARBA" id="ARBA00048679"/>
    </source>
</evidence>
<comment type="caution">
    <text evidence="10">The sequence shown here is derived from an EMBL/GenBank/DDBJ whole genome shotgun (WGS) entry which is preliminary data.</text>
</comment>
<dbReference type="SUPFAM" id="SSF63825">
    <property type="entry name" value="YWTD domain"/>
    <property type="match status" value="1"/>
</dbReference>
<evidence type="ECO:0000256" key="6">
    <source>
        <dbReference type="ARBA" id="ARBA00047899"/>
    </source>
</evidence>
<dbReference type="InterPro" id="IPR011042">
    <property type="entry name" value="6-blade_b-propeller_TolB-like"/>
</dbReference>
<evidence type="ECO:0000256" key="3">
    <source>
        <dbReference type="ARBA" id="ARBA00022527"/>
    </source>
</evidence>
<evidence type="ECO:0000259" key="9">
    <source>
        <dbReference type="PROSITE" id="PS50011"/>
    </source>
</evidence>
<dbReference type="Pfam" id="PF23021">
    <property type="entry name" value="6TM_2nd_PGAP2IP"/>
    <property type="match status" value="1"/>
</dbReference>
<dbReference type="EMBL" id="CAJNOU010001762">
    <property type="protein sequence ID" value="CAF1249176.1"/>
    <property type="molecule type" value="Genomic_DNA"/>
</dbReference>
<keyword evidence="8" id="KW-0472">Membrane</keyword>
<dbReference type="PANTHER" id="PTHR24348:SF65">
    <property type="entry name" value="SERINE_THREONINE-PROTEIN KINASE ULK3"/>
    <property type="match status" value="1"/>
</dbReference>
<dbReference type="CDD" id="cd05819">
    <property type="entry name" value="NHL"/>
    <property type="match status" value="1"/>
</dbReference>
<dbReference type="InterPro" id="IPR053911">
    <property type="entry name" value="PGAP2IP_TM_2nd"/>
</dbReference>
<dbReference type="PANTHER" id="PTHR24348">
    <property type="entry name" value="SERINE/THREONINE-PROTEIN KINASE UNC-51-RELATED"/>
    <property type="match status" value="1"/>
</dbReference>
<accession>A0A814ZW44</accession>
<dbReference type="InterPro" id="IPR036181">
    <property type="entry name" value="MIT_dom_sf"/>
</dbReference>
<dbReference type="Pfam" id="PF00069">
    <property type="entry name" value="Pkinase"/>
    <property type="match status" value="1"/>
</dbReference>
<dbReference type="GO" id="GO:0000045">
    <property type="term" value="P:autophagosome assembly"/>
    <property type="evidence" value="ECO:0007669"/>
    <property type="project" value="TreeGrafter"/>
</dbReference>
<dbReference type="Gene3D" id="1.10.510.10">
    <property type="entry name" value="Transferase(Phosphotransferase) domain 1"/>
    <property type="match status" value="1"/>
</dbReference>
<dbReference type="GO" id="GO:0000422">
    <property type="term" value="P:autophagy of mitochondrion"/>
    <property type="evidence" value="ECO:0007669"/>
    <property type="project" value="TreeGrafter"/>
</dbReference>
<evidence type="ECO:0000256" key="1">
    <source>
        <dbReference type="ARBA" id="ARBA00012513"/>
    </source>
</evidence>
<sequence>MGDTNGQVVAGGNDKGNRLNQLWSPTDVLIDKETDSLIICDQGNRRVVRWSRRSGTTRGEILIDNISSYGLAMDDQKYLYISDTDKNEVRQYQIGDKNGTLVAGGNGKGDGLNQLNVPTYIFVDQQQTVYVSDRSNPRVMKWNKGAKEGIVVAGGQGEANALTQLSAPGGLFVDTLGTIYVADSLNHRVMRWPKGVKQGTVIVGGNGEGAGANQFNYPWGINPLRSASCENILQPNWLLVAIGFASLLFYLQWVFGDLSVVSRWASNGFPNQPLDPIPYVTNRWWISVGFLASGLLHFSRGNVSFMSAFALSIFIGSILSLLFYKIARALSAHIVFIATFPYIIQRYLCLFFYFLAIYFQERYIRARISSIKLSNRQIWSAFGIAFLIACIGTFSRFLALPSTSLRKAEDVRCVFFLAIIFICKFLFLLISQRYLTAAVWTVHFGYDNNARPSLDRVASVLADTNADVIGLLETDTAKPFFGNNDLTSYLGEKLHMFIDFDVAQHIGKRGSRSIRGTLLYMAPEILSSHPYDNRVDLWSMGIILYECLFGRSLFVFSSADELVEEIKSNIPIEIPNDTRISSECRNLLEGLLQRDPNRRISFQDFFRHPFIFIDLSFQIIRADDLFQRSITYEQRGDIKKALDYRVRALDEYVAIIKVDEDHDRKRMLRMKVKEGLAAAEILKKRISQMNLNSASTSTTVSSSTENLDLKNNKELFQAYQHCLNGNQLMNIARFSQACEEYQIGLTVMLRAARTETDPVKSKILHDVISFYLNKAEICKDKNEAQQLDIDIEKIKENTALDNTMLNESNFITERQQRASSHQNCCLQ</sequence>
<dbReference type="AlphaFoldDB" id="A0A814ZW44"/>
<dbReference type="GO" id="GO:0005524">
    <property type="term" value="F:ATP binding"/>
    <property type="evidence" value="ECO:0007669"/>
    <property type="project" value="InterPro"/>
</dbReference>
<dbReference type="EC" id="2.7.11.1" evidence="1"/>
<keyword evidence="4" id="KW-0808">Transferase</keyword>
<dbReference type="SMART" id="SM00220">
    <property type="entry name" value="S_TKc"/>
    <property type="match status" value="1"/>
</dbReference>
<dbReference type="PROSITE" id="PS50011">
    <property type="entry name" value="PROTEIN_KINASE_DOM"/>
    <property type="match status" value="1"/>
</dbReference>
<dbReference type="GO" id="GO:0005829">
    <property type="term" value="C:cytosol"/>
    <property type="evidence" value="ECO:0007669"/>
    <property type="project" value="TreeGrafter"/>
</dbReference>
<dbReference type="SUPFAM" id="SSF116846">
    <property type="entry name" value="MIT domain"/>
    <property type="match status" value="2"/>
</dbReference>
<feature type="transmembrane region" description="Helical" evidence="8">
    <location>
        <begin position="378"/>
        <end position="399"/>
    </location>
</feature>
<evidence type="ECO:0000256" key="5">
    <source>
        <dbReference type="ARBA" id="ARBA00022777"/>
    </source>
</evidence>
<dbReference type="GO" id="GO:0061709">
    <property type="term" value="P:reticulophagy"/>
    <property type="evidence" value="ECO:0007669"/>
    <property type="project" value="TreeGrafter"/>
</dbReference>
<protein>
    <recommendedName>
        <fullName evidence="1">non-specific serine/threonine protein kinase</fullName>
        <ecNumber evidence="1">2.7.11.1</ecNumber>
    </recommendedName>
</protein>
<reference evidence="10" key="1">
    <citation type="submission" date="2021-02" db="EMBL/GenBank/DDBJ databases">
        <authorList>
            <person name="Nowell W R."/>
        </authorList>
    </citation>
    <scope>NUCLEOTIDE SEQUENCE</scope>
</reference>
<evidence type="ECO:0000256" key="2">
    <source>
        <dbReference type="ARBA" id="ARBA00022490"/>
    </source>
</evidence>
<keyword evidence="2" id="KW-0963">Cytoplasm</keyword>
<gene>
    <name evidence="10" type="ORF">SEV965_LOCUS23641</name>
</gene>
<dbReference type="GO" id="GO:0010506">
    <property type="term" value="P:regulation of autophagy"/>
    <property type="evidence" value="ECO:0007669"/>
    <property type="project" value="InterPro"/>
</dbReference>
<comment type="catalytic activity">
    <reaction evidence="7">
        <text>L-seryl-[protein] + ATP = O-phospho-L-seryl-[protein] + ADP + H(+)</text>
        <dbReference type="Rhea" id="RHEA:17989"/>
        <dbReference type="Rhea" id="RHEA-COMP:9863"/>
        <dbReference type="Rhea" id="RHEA-COMP:11604"/>
        <dbReference type="ChEBI" id="CHEBI:15378"/>
        <dbReference type="ChEBI" id="CHEBI:29999"/>
        <dbReference type="ChEBI" id="CHEBI:30616"/>
        <dbReference type="ChEBI" id="CHEBI:83421"/>
        <dbReference type="ChEBI" id="CHEBI:456216"/>
        <dbReference type="EC" id="2.7.11.1"/>
    </reaction>
</comment>
<keyword evidence="8" id="KW-1133">Transmembrane helix</keyword>
<dbReference type="Gene3D" id="1.20.58.80">
    <property type="entry name" value="Phosphotransferase system, lactose/cellobiose-type IIA subunit"/>
    <property type="match status" value="2"/>
</dbReference>
<evidence type="ECO:0000313" key="10">
    <source>
        <dbReference type="EMBL" id="CAF1249176.1"/>
    </source>
</evidence>
<keyword evidence="8" id="KW-0812">Transmembrane</keyword>
<name>A0A814ZW44_9BILA</name>
<dbReference type="InterPro" id="IPR045269">
    <property type="entry name" value="Atg1-like"/>
</dbReference>
<dbReference type="GO" id="GO:0034045">
    <property type="term" value="C:phagophore assembly site membrane"/>
    <property type="evidence" value="ECO:0007669"/>
    <property type="project" value="TreeGrafter"/>
</dbReference>
<dbReference type="SUPFAM" id="SSF56112">
    <property type="entry name" value="Protein kinase-like (PK-like)"/>
    <property type="match status" value="1"/>
</dbReference>
<feature type="transmembrane region" description="Helical" evidence="8">
    <location>
        <begin position="336"/>
        <end position="358"/>
    </location>
</feature>
<dbReference type="InterPro" id="IPR011009">
    <property type="entry name" value="Kinase-like_dom_sf"/>
</dbReference>
<dbReference type="Gene3D" id="2.120.10.30">
    <property type="entry name" value="TolB, C-terminal domain"/>
    <property type="match status" value="1"/>
</dbReference>
<keyword evidence="3" id="KW-0723">Serine/threonine-protein kinase</keyword>
<evidence type="ECO:0000313" key="11">
    <source>
        <dbReference type="Proteomes" id="UP000663889"/>
    </source>
</evidence>
<evidence type="ECO:0000256" key="4">
    <source>
        <dbReference type="ARBA" id="ARBA00022679"/>
    </source>
</evidence>
<feature type="transmembrane region" description="Helical" evidence="8">
    <location>
        <begin position="305"/>
        <end position="324"/>
    </location>
</feature>
<feature type="transmembrane region" description="Helical" evidence="8">
    <location>
        <begin position="411"/>
        <end position="430"/>
    </location>
</feature>
<dbReference type="GO" id="GO:0004674">
    <property type="term" value="F:protein serine/threonine kinase activity"/>
    <property type="evidence" value="ECO:0007669"/>
    <property type="project" value="UniProtKB-KW"/>
</dbReference>
<feature type="transmembrane region" description="Helical" evidence="8">
    <location>
        <begin position="237"/>
        <end position="261"/>
    </location>
</feature>
<proteinExistence type="predicted"/>
<dbReference type="GO" id="GO:0005776">
    <property type="term" value="C:autophagosome"/>
    <property type="evidence" value="ECO:0007669"/>
    <property type="project" value="TreeGrafter"/>
</dbReference>
<dbReference type="GO" id="GO:0034727">
    <property type="term" value="P:piecemeal microautophagy of the nucleus"/>
    <property type="evidence" value="ECO:0007669"/>
    <property type="project" value="TreeGrafter"/>
</dbReference>
<evidence type="ECO:0000256" key="8">
    <source>
        <dbReference type="SAM" id="Phobius"/>
    </source>
</evidence>
<organism evidence="10 11">
    <name type="scientific">Rotaria sordida</name>
    <dbReference type="NCBI Taxonomy" id="392033"/>
    <lineage>
        <taxon>Eukaryota</taxon>
        <taxon>Metazoa</taxon>
        <taxon>Spiralia</taxon>
        <taxon>Gnathifera</taxon>
        <taxon>Rotifera</taxon>
        <taxon>Eurotatoria</taxon>
        <taxon>Bdelloidea</taxon>
        <taxon>Philodinida</taxon>
        <taxon>Philodinidae</taxon>
        <taxon>Rotaria</taxon>
    </lineage>
</organism>
<feature type="domain" description="Protein kinase" evidence="9">
    <location>
        <begin position="309"/>
        <end position="611"/>
    </location>
</feature>
<dbReference type="Proteomes" id="UP000663889">
    <property type="component" value="Unassembled WGS sequence"/>
</dbReference>
<comment type="catalytic activity">
    <reaction evidence="6">
        <text>L-threonyl-[protein] + ATP = O-phospho-L-threonyl-[protein] + ADP + H(+)</text>
        <dbReference type="Rhea" id="RHEA:46608"/>
        <dbReference type="Rhea" id="RHEA-COMP:11060"/>
        <dbReference type="Rhea" id="RHEA-COMP:11605"/>
        <dbReference type="ChEBI" id="CHEBI:15378"/>
        <dbReference type="ChEBI" id="CHEBI:30013"/>
        <dbReference type="ChEBI" id="CHEBI:30616"/>
        <dbReference type="ChEBI" id="CHEBI:61977"/>
        <dbReference type="ChEBI" id="CHEBI:456216"/>
        <dbReference type="EC" id="2.7.11.1"/>
    </reaction>
</comment>
<keyword evidence="5" id="KW-0418">Kinase</keyword>
<dbReference type="GO" id="GO:0042594">
    <property type="term" value="P:response to starvation"/>
    <property type="evidence" value="ECO:0007669"/>
    <property type="project" value="TreeGrafter"/>
</dbReference>
<dbReference type="InterPro" id="IPR000719">
    <property type="entry name" value="Prot_kinase_dom"/>
</dbReference>